<feature type="domain" description="DNA-binding" evidence="1">
    <location>
        <begin position="2"/>
        <end position="70"/>
    </location>
</feature>
<dbReference type="Gene3D" id="1.10.10.10">
    <property type="entry name" value="Winged helix-like DNA-binding domain superfamily/Winged helix DNA-binding domain"/>
    <property type="match status" value="1"/>
</dbReference>
<dbReference type="EMBL" id="WLYK01000014">
    <property type="protein sequence ID" value="MTD17124.1"/>
    <property type="molecule type" value="Genomic_DNA"/>
</dbReference>
<dbReference type="SUPFAM" id="SSF46689">
    <property type="entry name" value="Homeodomain-like"/>
    <property type="match status" value="1"/>
</dbReference>
<organism evidence="2 3">
    <name type="scientific">Nakamurella alba</name>
    <dbReference type="NCBI Taxonomy" id="2665158"/>
    <lineage>
        <taxon>Bacteria</taxon>
        <taxon>Bacillati</taxon>
        <taxon>Actinomycetota</taxon>
        <taxon>Actinomycetes</taxon>
        <taxon>Nakamurellales</taxon>
        <taxon>Nakamurellaceae</taxon>
        <taxon>Nakamurella</taxon>
    </lineage>
</organism>
<dbReference type="Proteomes" id="UP000460221">
    <property type="component" value="Unassembled WGS sequence"/>
</dbReference>
<name>A0A7K1FWD7_9ACTN</name>
<accession>A0A7K1FWD7</accession>
<proteinExistence type="predicted"/>
<dbReference type="Pfam" id="PF13011">
    <property type="entry name" value="LZ_Tnp_IS481"/>
    <property type="match status" value="1"/>
</dbReference>
<reference evidence="2 3" key="1">
    <citation type="submission" date="2019-11" db="EMBL/GenBank/DDBJ databases">
        <authorList>
            <person name="Jiang L.-Q."/>
        </authorList>
    </citation>
    <scope>NUCLEOTIDE SEQUENCE [LARGE SCALE GENOMIC DNA]</scope>
    <source>
        <strain evidence="2 3">YIM 132087</strain>
    </source>
</reference>
<dbReference type="InterPro" id="IPR036388">
    <property type="entry name" value="WH-like_DNA-bd_sf"/>
</dbReference>
<gene>
    <name evidence="2" type="ORF">GIS00_24615</name>
</gene>
<comment type="caution">
    <text evidence="2">The sequence shown here is derived from an EMBL/GenBank/DDBJ whole genome shotgun (WGS) entry which is preliminary data.</text>
</comment>
<dbReference type="InterPro" id="IPR009057">
    <property type="entry name" value="Homeodomain-like_sf"/>
</dbReference>
<dbReference type="InterPro" id="IPR024967">
    <property type="entry name" value="DNA-bd_IS481-type"/>
</dbReference>
<evidence type="ECO:0000313" key="3">
    <source>
        <dbReference type="Proteomes" id="UP000460221"/>
    </source>
</evidence>
<keyword evidence="3" id="KW-1185">Reference proteome</keyword>
<evidence type="ECO:0000313" key="2">
    <source>
        <dbReference type="EMBL" id="MTD17124.1"/>
    </source>
</evidence>
<protein>
    <submittedName>
        <fullName evidence="2">Helix-turn-helix domain-containing protein</fullName>
    </submittedName>
</protein>
<sequence>MSHRDVRTTLHGRWLIVERHQAGWPQSHIAKAMGISPGCVAKWIARFLTEGVEGLQDRSSRPHRCPSRTSGAVQAQIVDLRRRDRRGWIWLADELGMPASTISRVLARCGEPRLCELDSITGEGFWATSPDGSRRGRSIPRVPAQTLYSLRVYGKGPRGIRVGRHLRYRRADVEAWLDSQDDDRPPAA</sequence>
<dbReference type="AlphaFoldDB" id="A0A7K1FWD7"/>
<evidence type="ECO:0000259" key="1">
    <source>
        <dbReference type="Pfam" id="PF13011"/>
    </source>
</evidence>
<dbReference type="RefSeq" id="WP_154771131.1">
    <property type="nucleotide sequence ID" value="NZ_WLYK01000014.1"/>
</dbReference>